<dbReference type="RefSeq" id="WP_307331063.1">
    <property type="nucleotide sequence ID" value="NZ_JAUSUG010000027.1"/>
</dbReference>
<gene>
    <name evidence="2" type="ORF">J2S74_004868</name>
</gene>
<feature type="region of interest" description="Disordered" evidence="1">
    <location>
        <begin position="23"/>
        <end position="78"/>
    </location>
</feature>
<keyword evidence="3" id="KW-1185">Reference proteome</keyword>
<evidence type="ECO:0000313" key="2">
    <source>
        <dbReference type="EMBL" id="MDQ0257410.1"/>
    </source>
</evidence>
<dbReference type="Proteomes" id="UP001230005">
    <property type="component" value="Unassembled WGS sequence"/>
</dbReference>
<dbReference type="EMBL" id="JAUSUG010000027">
    <property type="protein sequence ID" value="MDQ0257410.1"/>
    <property type="molecule type" value="Genomic_DNA"/>
</dbReference>
<evidence type="ECO:0000313" key="3">
    <source>
        <dbReference type="Proteomes" id="UP001230005"/>
    </source>
</evidence>
<dbReference type="Pfam" id="PF09671">
    <property type="entry name" value="Spore_GerQ"/>
    <property type="match status" value="1"/>
</dbReference>
<feature type="compositionally biased region" description="Low complexity" evidence="1">
    <location>
        <begin position="57"/>
        <end position="67"/>
    </location>
</feature>
<protein>
    <submittedName>
        <fullName evidence="2">Spore germination protein Q</fullName>
    </submittedName>
</protein>
<reference evidence="2 3" key="1">
    <citation type="submission" date="2023-07" db="EMBL/GenBank/DDBJ databases">
        <title>Genomic Encyclopedia of Type Strains, Phase IV (KMG-IV): sequencing the most valuable type-strain genomes for metagenomic binning, comparative biology and taxonomic classification.</title>
        <authorList>
            <person name="Goeker M."/>
        </authorList>
    </citation>
    <scope>NUCLEOTIDE SEQUENCE [LARGE SCALE GENOMIC DNA]</scope>
    <source>
        <strain evidence="2 3">DSM 9768</strain>
    </source>
</reference>
<proteinExistence type="predicted"/>
<dbReference type="NCBIfam" id="TIGR02728">
    <property type="entry name" value="spore_gerQ"/>
    <property type="match status" value="1"/>
</dbReference>
<feature type="compositionally biased region" description="Gly residues" evidence="1">
    <location>
        <begin position="23"/>
        <end position="33"/>
    </location>
</feature>
<comment type="caution">
    <text evidence="2">The sequence shown here is derived from an EMBL/GenBank/DDBJ whole genome shotgun (WGS) entry which is preliminary data.</text>
</comment>
<sequence>MYSQGFPPYGGFGTGGFPTGTGVPAGAGAGFPTGAGFQQPGTGFPQTGAGFQQPGAGFPTPGFAQQQPAPPPPAEGQLPLEQSFIENILRLNRGKVGTFYMTFENNERWNAKVFKGVVEAAGRDHIILSDPQTGKRFLLLMVNLDYVTFDEPLKYEYDWPGATAQNNFAEYYGQQQAAPQTGLATYAPRDDE</sequence>
<accession>A0ABU0A4Z1</accession>
<evidence type="ECO:0000256" key="1">
    <source>
        <dbReference type="SAM" id="MobiDB-lite"/>
    </source>
</evidence>
<dbReference type="InterPro" id="IPR014099">
    <property type="entry name" value="Spore_coat_GerQ"/>
</dbReference>
<organism evidence="2 3">
    <name type="scientific">Evansella vedderi</name>
    <dbReference type="NCBI Taxonomy" id="38282"/>
    <lineage>
        <taxon>Bacteria</taxon>
        <taxon>Bacillati</taxon>
        <taxon>Bacillota</taxon>
        <taxon>Bacilli</taxon>
        <taxon>Bacillales</taxon>
        <taxon>Bacillaceae</taxon>
        <taxon>Evansella</taxon>
    </lineage>
</organism>
<name>A0ABU0A4Z1_9BACI</name>